<dbReference type="InterPro" id="IPR058060">
    <property type="entry name" value="HYC_CC_PP"/>
</dbReference>
<dbReference type="EMBL" id="CP136051">
    <property type="protein sequence ID" value="WOK08521.1"/>
    <property type="molecule type" value="Genomic_DNA"/>
</dbReference>
<protein>
    <submittedName>
        <fullName evidence="1">Uncharacterized protein</fullName>
    </submittedName>
</protein>
<gene>
    <name evidence="1" type="ORF">RT717_07720</name>
</gene>
<reference evidence="1 2" key="1">
    <citation type="journal article" date="2023" name="Microbiol. Resour. Announc.">
        <title>Complete Genome Sequence of Imperialibacter roseus strain P4T.</title>
        <authorList>
            <person name="Tizabi D.R."/>
            <person name="Bachvaroff T."/>
            <person name="Hill R.T."/>
        </authorList>
    </citation>
    <scope>NUCLEOTIDE SEQUENCE [LARGE SCALE GENOMIC DNA]</scope>
    <source>
        <strain evidence="1 2">P4T</strain>
    </source>
</reference>
<organism evidence="1 2">
    <name type="scientific">Imperialibacter roseus</name>
    <dbReference type="NCBI Taxonomy" id="1324217"/>
    <lineage>
        <taxon>Bacteria</taxon>
        <taxon>Pseudomonadati</taxon>
        <taxon>Bacteroidota</taxon>
        <taxon>Cytophagia</taxon>
        <taxon>Cytophagales</taxon>
        <taxon>Flammeovirgaceae</taxon>
        <taxon>Imperialibacter</taxon>
    </lineage>
</organism>
<sequence length="119" mass="12923">MSFTINTHLCGGRVESVAFFVDASACSMNENPGCASDNHNPGGNLKRSDCCSDFSQLVEAQTDMKSTMSVDIPASSYATQVVFTSLFLAAERSSQRCSNEYVPPLIDRDIQVLVQSFLI</sequence>
<dbReference type="RefSeq" id="WP_317491159.1">
    <property type="nucleotide sequence ID" value="NZ_CP136051.1"/>
</dbReference>
<evidence type="ECO:0000313" key="2">
    <source>
        <dbReference type="Proteomes" id="UP001302349"/>
    </source>
</evidence>
<accession>A0ABZ0IUS5</accession>
<name>A0ABZ0IUS5_9BACT</name>
<proteinExistence type="predicted"/>
<dbReference type="NCBIfam" id="NF047658">
    <property type="entry name" value="HYC_CC_PP"/>
    <property type="match status" value="1"/>
</dbReference>
<keyword evidence="2" id="KW-1185">Reference proteome</keyword>
<dbReference type="Proteomes" id="UP001302349">
    <property type="component" value="Chromosome"/>
</dbReference>
<evidence type="ECO:0000313" key="1">
    <source>
        <dbReference type="EMBL" id="WOK08521.1"/>
    </source>
</evidence>